<keyword evidence="3" id="KW-0808">Transferase</keyword>
<accession>A0A1I5HLR8</accession>
<protein>
    <submittedName>
        <fullName evidence="8">PTS system, cellobiose-specific IIA component</fullName>
    </submittedName>
</protein>
<evidence type="ECO:0000256" key="5">
    <source>
        <dbReference type="PIRSR" id="PIRSR000699-1"/>
    </source>
</evidence>
<feature type="active site" description="Tele-phosphohistidine intermediate" evidence="5">
    <location>
        <position position="78"/>
    </location>
</feature>
<dbReference type="STRING" id="1527.SAMN04489757_13132"/>
<evidence type="ECO:0000256" key="3">
    <source>
        <dbReference type="ARBA" id="ARBA00022679"/>
    </source>
</evidence>
<keyword evidence="6" id="KW-0479">Metal-binding</keyword>
<keyword evidence="9" id="KW-1185">Reference proteome</keyword>
<gene>
    <name evidence="8" type="ORF">SAMN04489757_13132</name>
</gene>
<dbReference type="PROSITE" id="PS51095">
    <property type="entry name" value="PTS_EIIA_TYPE_3"/>
    <property type="match status" value="1"/>
</dbReference>
<dbReference type="Pfam" id="PF02255">
    <property type="entry name" value="PTS_IIA"/>
    <property type="match status" value="1"/>
</dbReference>
<dbReference type="InterPro" id="IPR003188">
    <property type="entry name" value="PTS_IIA_lac/cel"/>
</dbReference>
<evidence type="ECO:0000256" key="1">
    <source>
        <dbReference type="ARBA" id="ARBA00022448"/>
    </source>
</evidence>
<evidence type="ECO:0000256" key="2">
    <source>
        <dbReference type="ARBA" id="ARBA00022597"/>
    </source>
</evidence>
<evidence type="ECO:0000313" key="8">
    <source>
        <dbReference type="EMBL" id="SFO49237.1"/>
    </source>
</evidence>
<sequence length="112" mass="12827">MENLETMLFQIITYVGSARSSYIEAIEQARYGDFDKSMELVEFGKDQFKEGHHTHMELIQKSASGELDIENCQMLLMHAEDQLMSAEAFGILAEEFIELYKILKEKSIIGKA</sequence>
<dbReference type="GO" id="GO:0016740">
    <property type="term" value="F:transferase activity"/>
    <property type="evidence" value="ECO:0007669"/>
    <property type="project" value="UniProtKB-KW"/>
</dbReference>
<dbReference type="PIRSF" id="PIRSF000699">
    <property type="entry name" value="PTS_IILac_III"/>
    <property type="match status" value="1"/>
</dbReference>
<dbReference type="Gene3D" id="1.20.58.80">
    <property type="entry name" value="Phosphotransferase system, lactose/cellobiose-type IIA subunit"/>
    <property type="match status" value="1"/>
</dbReference>
<dbReference type="EMBL" id="FOWD01000031">
    <property type="protein sequence ID" value="SFO49237.1"/>
    <property type="molecule type" value="Genomic_DNA"/>
</dbReference>
<keyword evidence="6" id="KW-0460">Magnesium</keyword>
<dbReference type="Proteomes" id="UP000198806">
    <property type="component" value="Unassembled WGS sequence"/>
</dbReference>
<keyword evidence="1" id="KW-0813">Transport</keyword>
<proteinExistence type="predicted"/>
<dbReference type="GO" id="GO:0046872">
    <property type="term" value="F:metal ion binding"/>
    <property type="evidence" value="ECO:0007669"/>
    <property type="project" value="UniProtKB-KW"/>
</dbReference>
<evidence type="ECO:0000256" key="7">
    <source>
        <dbReference type="PROSITE-ProRule" id="PRU00418"/>
    </source>
</evidence>
<reference evidence="8 9" key="1">
    <citation type="submission" date="2016-10" db="EMBL/GenBank/DDBJ databases">
        <authorList>
            <person name="de Groot N.N."/>
        </authorList>
    </citation>
    <scope>NUCLEOTIDE SEQUENCE [LARGE SCALE GENOMIC DNA]</scope>
    <source>
        <strain evidence="8 9">DSM 1283</strain>
    </source>
</reference>
<dbReference type="OrthoDB" id="389577at2"/>
<dbReference type="RefSeq" id="WP_091687754.1">
    <property type="nucleotide sequence ID" value="NZ_JAHLON010000009.1"/>
</dbReference>
<dbReference type="PANTHER" id="PTHR34382">
    <property type="entry name" value="PTS SYSTEM N,N'-DIACETYLCHITOBIOSE-SPECIFIC EIIA COMPONENT"/>
    <property type="match status" value="1"/>
</dbReference>
<comment type="cofactor">
    <cofactor evidence="6">
        <name>Mg(2+)</name>
        <dbReference type="ChEBI" id="CHEBI:18420"/>
    </cofactor>
    <text evidence="6">Binds 1 Mg(2+) ion per trimer.</text>
</comment>
<keyword evidence="4" id="KW-0598">Phosphotransferase system</keyword>
<dbReference type="GO" id="GO:0009401">
    <property type="term" value="P:phosphoenolpyruvate-dependent sugar phosphotransferase system"/>
    <property type="evidence" value="ECO:0007669"/>
    <property type="project" value="UniProtKB-KW"/>
</dbReference>
<dbReference type="SUPFAM" id="SSF46973">
    <property type="entry name" value="Enzyme IIa from lactose specific PTS, IIa-lac"/>
    <property type="match status" value="1"/>
</dbReference>
<evidence type="ECO:0000256" key="4">
    <source>
        <dbReference type="ARBA" id="ARBA00022683"/>
    </source>
</evidence>
<dbReference type="InterPro" id="IPR036542">
    <property type="entry name" value="PTS_IIA_lac/cel_sf"/>
</dbReference>
<keyword evidence="2" id="KW-0762">Sugar transport</keyword>
<name>A0A1I5HLR8_9FIRM</name>
<organism evidence="8 9">
    <name type="scientific">Anaerocolumna aminovalerica</name>
    <dbReference type="NCBI Taxonomy" id="1527"/>
    <lineage>
        <taxon>Bacteria</taxon>
        <taxon>Bacillati</taxon>
        <taxon>Bacillota</taxon>
        <taxon>Clostridia</taxon>
        <taxon>Lachnospirales</taxon>
        <taxon>Lachnospiraceae</taxon>
        <taxon>Anaerocolumna</taxon>
    </lineage>
</organism>
<evidence type="ECO:0000256" key="6">
    <source>
        <dbReference type="PIRSR" id="PIRSR000699-2"/>
    </source>
</evidence>
<dbReference type="AlphaFoldDB" id="A0A1I5HLR8"/>
<feature type="modified residue" description="Phosphohistidine; by HPr" evidence="7">
    <location>
        <position position="78"/>
    </location>
</feature>
<feature type="binding site" evidence="6">
    <location>
        <position position="81"/>
    </location>
    <ligand>
        <name>Mg(2+)</name>
        <dbReference type="ChEBI" id="CHEBI:18420"/>
        <note>ligand shared between all trimeric partners</note>
    </ligand>
</feature>
<dbReference type="PANTHER" id="PTHR34382:SF7">
    <property type="entry name" value="PTS SYSTEM N,N'-DIACETYLCHITOBIOSE-SPECIFIC EIIA COMPONENT"/>
    <property type="match status" value="1"/>
</dbReference>
<evidence type="ECO:0000313" key="9">
    <source>
        <dbReference type="Proteomes" id="UP000198806"/>
    </source>
</evidence>